<accession>A0A0S7YCM5</accession>
<organism evidence="2 3">
    <name type="scientific">candidate division TA06 bacterium DG_78</name>
    <dbReference type="NCBI Taxonomy" id="1703772"/>
    <lineage>
        <taxon>Bacteria</taxon>
        <taxon>Bacteria division TA06</taxon>
    </lineage>
</organism>
<keyword evidence="1" id="KW-1133">Transmembrane helix</keyword>
<dbReference type="AlphaFoldDB" id="A0A0S7YCM5"/>
<evidence type="ECO:0000313" key="3">
    <source>
        <dbReference type="Proteomes" id="UP000051012"/>
    </source>
</evidence>
<name>A0A0S7YCM5_UNCT6</name>
<gene>
    <name evidence="2" type="ORF">AMJ52_06300</name>
</gene>
<evidence type="ECO:0000313" key="2">
    <source>
        <dbReference type="EMBL" id="KPJ72440.1"/>
    </source>
</evidence>
<protein>
    <submittedName>
        <fullName evidence="2">Uncharacterized protein</fullName>
    </submittedName>
</protein>
<feature type="transmembrane region" description="Helical" evidence="1">
    <location>
        <begin position="20"/>
        <end position="53"/>
    </location>
</feature>
<sequence length="150" mass="17902">MKWSVHPAKDHRIKTIISLILILSFLIYILIFFGIFWSILGLLFLFFSLYPYYFPTHYEVNEKAVIIKKMFMTQRRELCEFKRLYEGKNGVLLSPFRRKTFLNQFRGVFLLLPAGRDEIINYLNTIIDINSEVSQEVRKQETAHENTESQ</sequence>
<dbReference type="Proteomes" id="UP000051012">
    <property type="component" value="Unassembled WGS sequence"/>
</dbReference>
<keyword evidence="1" id="KW-0472">Membrane</keyword>
<keyword evidence="1" id="KW-0812">Transmembrane</keyword>
<evidence type="ECO:0000256" key="1">
    <source>
        <dbReference type="SAM" id="Phobius"/>
    </source>
</evidence>
<dbReference type="EMBL" id="LJNI01000074">
    <property type="protein sequence ID" value="KPJ72440.1"/>
    <property type="molecule type" value="Genomic_DNA"/>
</dbReference>
<proteinExistence type="predicted"/>
<reference evidence="2 3" key="1">
    <citation type="journal article" date="2015" name="Microbiome">
        <title>Genomic resolution of linkages in carbon, nitrogen, and sulfur cycling among widespread estuary sediment bacteria.</title>
        <authorList>
            <person name="Baker B.J."/>
            <person name="Lazar C.S."/>
            <person name="Teske A.P."/>
            <person name="Dick G.J."/>
        </authorList>
    </citation>
    <scope>NUCLEOTIDE SEQUENCE [LARGE SCALE GENOMIC DNA]</scope>
    <source>
        <strain evidence="2">DG_78</strain>
    </source>
</reference>
<comment type="caution">
    <text evidence="2">The sequence shown here is derived from an EMBL/GenBank/DDBJ whole genome shotgun (WGS) entry which is preliminary data.</text>
</comment>